<feature type="domain" description="Response regulatory" evidence="7">
    <location>
        <begin position="7"/>
        <end position="123"/>
    </location>
</feature>
<dbReference type="EMBL" id="CP159510">
    <property type="protein sequence ID" value="XCJ16795.1"/>
    <property type="molecule type" value="Genomic_DNA"/>
</dbReference>
<evidence type="ECO:0000256" key="3">
    <source>
        <dbReference type="ARBA" id="ARBA00023125"/>
    </source>
</evidence>
<evidence type="ECO:0000259" key="7">
    <source>
        <dbReference type="PROSITE" id="PS50110"/>
    </source>
</evidence>
<dbReference type="SUPFAM" id="SSF52172">
    <property type="entry name" value="CheY-like"/>
    <property type="match status" value="1"/>
</dbReference>
<dbReference type="CDD" id="cd17535">
    <property type="entry name" value="REC_NarL-like"/>
    <property type="match status" value="1"/>
</dbReference>
<dbReference type="SMART" id="SM00421">
    <property type="entry name" value="HTH_LUXR"/>
    <property type="match status" value="1"/>
</dbReference>
<dbReference type="InterPro" id="IPR000792">
    <property type="entry name" value="Tscrpt_reg_LuxR_C"/>
</dbReference>
<dbReference type="CDD" id="cd06170">
    <property type="entry name" value="LuxR_C_like"/>
    <property type="match status" value="1"/>
</dbReference>
<dbReference type="PANTHER" id="PTHR43214:SF37">
    <property type="entry name" value="TRANSCRIPTIONAL REGULATORY PROTEIN YDFI"/>
    <property type="match status" value="1"/>
</dbReference>
<dbReference type="GO" id="GO:0006355">
    <property type="term" value="P:regulation of DNA-templated transcription"/>
    <property type="evidence" value="ECO:0007669"/>
    <property type="project" value="InterPro"/>
</dbReference>
<dbReference type="Gene3D" id="3.40.50.2300">
    <property type="match status" value="1"/>
</dbReference>
<dbReference type="Pfam" id="PF00196">
    <property type="entry name" value="GerE"/>
    <property type="match status" value="1"/>
</dbReference>
<accession>A0AAU8IE90</accession>
<dbReference type="GO" id="GO:0003677">
    <property type="term" value="F:DNA binding"/>
    <property type="evidence" value="ECO:0007669"/>
    <property type="project" value="UniProtKB-KW"/>
</dbReference>
<evidence type="ECO:0000256" key="4">
    <source>
        <dbReference type="ARBA" id="ARBA00023163"/>
    </source>
</evidence>
<dbReference type="PRINTS" id="PR00038">
    <property type="entry name" value="HTHLUXR"/>
</dbReference>
<sequence length="216" mass="23862">MIKDKIKVLIVDDHDMVRKGLIACLDTEDDIEVVGEASGGAQGVELSEQLDPEVILMDLIMERGNGIDATKEILAKHPLRKIIILTSYYDDQQVFPAIKAGATSYLLKTSSAEEIIEAIHKAHNGKTVLDGKVAQKIVAGYHRQPALSDQLTEREREVLRLIADGRSNAEIAKVLFIGIKTVKTHVSSILGKLNVSDRTQAAVYAYQHHLFPDQKK</sequence>
<keyword evidence="1 5" id="KW-0597">Phosphoprotein</keyword>
<name>A0AAU8IE90_9BACL</name>
<feature type="modified residue" description="4-aspartylphosphate" evidence="5">
    <location>
        <position position="58"/>
    </location>
</feature>
<reference evidence="8" key="1">
    <citation type="submission" date="2024-06" db="EMBL/GenBank/DDBJ databases">
        <authorList>
            <person name="Fan A."/>
            <person name="Zhang F.Y."/>
            <person name="Zhang L."/>
        </authorList>
    </citation>
    <scope>NUCLEOTIDE SEQUENCE</scope>
    <source>
        <strain evidence="8">Y61</strain>
    </source>
</reference>
<dbReference type="Pfam" id="PF00072">
    <property type="entry name" value="Response_reg"/>
    <property type="match status" value="1"/>
</dbReference>
<dbReference type="InterPro" id="IPR016032">
    <property type="entry name" value="Sig_transdc_resp-reg_C-effctor"/>
</dbReference>
<feature type="domain" description="HTH luxR-type" evidence="6">
    <location>
        <begin position="144"/>
        <end position="209"/>
    </location>
</feature>
<dbReference type="PROSITE" id="PS50110">
    <property type="entry name" value="RESPONSE_REGULATORY"/>
    <property type="match status" value="1"/>
</dbReference>
<proteinExistence type="predicted"/>
<dbReference type="SMART" id="SM00448">
    <property type="entry name" value="REC"/>
    <property type="match status" value="1"/>
</dbReference>
<evidence type="ECO:0000256" key="1">
    <source>
        <dbReference type="ARBA" id="ARBA00022553"/>
    </source>
</evidence>
<dbReference type="InterPro" id="IPR001789">
    <property type="entry name" value="Sig_transdc_resp-reg_receiver"/>
</dbReference>
<dbReference type="RefSeq" id="WP_353948176.1">
    <property type="nucleotide sequence ID" value="NZ_CP159510.1"/>
</dbReference>
<evidence type="ECO:0000313" key="8">
    <source>
        <dbReference type="EMBL" id="XCJ16795.1"/>
    </source>
</evidence>
<dbReference type="PROSITE" id="PS00622">
    <property type="entry name" value="HTH_LUXR_1"/>
    <property type="match status" value="1"/>
</dbReference>
<dbReference type="GO" id="GO:0000160">
    <property type="term" value="P:phosphorelay signal transduction system"/>
    <property type="evidence" value="ECO:0007669"/>
    <property type="project" value="InterPro"/>
</dbReference>
<dbReference type="PANTHER" id="PTHR43214">
    <property type="entry name" value="TWO-COMPONENT RESPONSE REGULATOR"/>
    <property type="match status" value="1"/>
</dbReference>
<dbReference type="InterPro" id="IPR058245">
    <property type="entry name" value="NreC/VraR/RcsB-like_REC"/>
</dbReference>
<dbReference type="AlphaFoldDB" id="A0AAU8IE90"/>
<protein>
    <submittedName>
        <fullName evidence="8">Response regulator transcription factor</fullName>
    </submittedName>
</protein>
<dbReference type="InterPro" id="IPR039420">
    <property type="entry name" value="WalR-like"/>
</dbReference>
<evidence type="ECO:0000259" key="6">
    <source>
        <dbReference type="PROSITE" id="PS50043"/>
    </source>
</evidence>
<evidence type="ECO:0000256" key="5">
    <source>
        <dbReference type="PROSITE-ProRule" id="PRU00169"/>
    </source>
</evidence>
<keyword evidence="2" id="KW-0805">Transcription regulation</keyword>
<dbReference type="PROSITE" id="PS50043">
    <property type="entry name" value="HTH_LUXR_2"/>
    <property type="match status" value="1"/>
</dbReference>
<keyword evidence="4" id="KW-0804">Transcription</keyword>
<gene>
    <name evidence="8" type="ORF">ABNN70_14350</name>
</gene>
<evidence type="ECO:0000256" key="2">
    <source>
        <dbReference type="ARBA" id="ARBA00023015"/>
    </source>
</evidence>
<organism evidence="8">
    <name type="scientific">Sporolactobacillus sp. Y61</name>
    <dbReference type="NCBI Taxonomy" id="3160863"/>
    <lineage>
        <taxon>Bacteria</taxon>
        <taxon>Bacillati</taxon>
        <taxon>Bacillota</taxon>
        <taxon>Bacilli</taxon>
        <taxon>Bacillales</taxon>
        <taxon>Sporolactobacillaceae</taxon>
        <taxon>Sporolactobacillus</taxon>
    </lineage>
</organism>
<dbReference type="InterPro" id="IPR011006">
    <property type="entry name" value="CheY-like_superfamily"/>
</dbReference>
<keyword evidence="3" id="KW-0238">DNA-binding</keyword>
<dbReference type="SUPFAM" id="SSF46894">
    <property type="entry name" value="C-terminal effector domain of the bipartite response regulators"/>
    <property type="match status" value="1"/>
</dbReference>